<dbReference type="GO" id="GO:0160032">
    <property type="term" value="P:Toll receptor ligand protein activation cascade"/>
    <property type="evidence" value="ECO:0007669"/>
    <property type="project" value="UniProtKB-ARBA"/>
</dbReference>
<dbReference type="GO" id="GO:0035008">
    <property type="term" value="P:positive regulation of melanization defense response"/>
    <property type="evidence" value="ECO:0007669"/>
    <property type="project" value="UniProtKB-ARBA"/>
</dbReference>
<name>B4Q2Y7_DROYA</name>
<dbReference type="KEGG" id="dya:Dyak_GE15526"/>
<dbReference type="eggNOG" id="KOG3627">
    <property type="taxonomic scope" value="Eukaryota"/>
</dbReference>
<keyword evidence="2" id="KW-0964">Secreted</keyword>
<dbReference type="FunFam" id="2.40.10.10:FF:000015">
    <property type="entry name" value="Atrial natriuretic peptide-converting enzyme"/>
    <property type="match status" value="2"/>
</dbReference>
<evidence type="ECO:0000256" key="8">
    <source>
        <dbReference type="ARBA" id="ARBA00024195"/>
    </source>
</evidence>
<gene>
    <name evidence="14" type="primary">Dyak\GE15526</name>
    <name evidence="14" type="synonym">dyak_GLEANR_17033</name>
    <name evidence="14" type="synonym">GE15526</name>
    <name evidence="14" type="ORF">Dyak_GE15526</name>
</gene>
<feature type="region of interest" description="Disordered" evidence="10">
    <location>
        <begin position="676"/>
        <end position="705"/>
    </location>
</feature>
<dbReference type="OrthoDB" id="6357057at2759"/>
<evidence type="ECO:0000256" key="9">
    <source>
        <dbReference type="RuleBase" id="RU363034"/>
    </source>
</evidence>
<evidence type="ECO:0000313" key="14">
    <source>
        <dbReference type="EMBL" id="EDX02721.2"/>
    </source>
</evidence>
<feature type="compositionally biased region" description="Low complexity" evidence="10">
    <location>
        <begin position="687"/>
        <end position="697"/>
    </location>
</feature>
<evidence type="ECO:0000259" key="13">
    <source>
        <dbReference type="PROSITE" id="PS51888"/>
    </source>
</evidence>
<keyword evidence="4 11" id="KW-0732">Signal</keyword>
<keyword evidence="3 9" id="KW-0645">Protease</keyword>
<dbReference type="InterPro" id="IPR022700">
    <property type="entry name" value="CLIP"/>
</dbReference>
<dbReference type="GO" id="GO:0004252">
    <property type="term" value="F:serine-type endopeptidase activity"/>
    <property type="evidence" value="ECO:0007669"/>
    <property type="project" value="InterPro"/>
</dbReference>
<feature type="region of interest" description="Disordered" evidence="10">
    <location>
        <begin position="576"/>
        <end position="659"/>
    </location>
</feature>
<reference evidence="14 15" key="2">
    <citation type="journal article" date="2007" name="PLoS Biol.">
        <title>Principles of genome evolution in the Drosophila melanogaster species group.</title>
        <authorList>
            <person name="Ranz J.M."/>
            <person name="Maurin D."/>
            <person name="Chan Y.S."/>
            <person name="von Grotthuss M."/>
            <person name="Hillier L.W."/>
            <person name="Roote J."/>
            <person name="Ashburner M."/>
            <person name="Bergman C.M."/>
        </authorList>
    </citation>
    <scope>NUCLEOTIDE SEQUENCE [LARGE SCALE GENOMIC DNA]</scope>
    <source>
        <strain evidence="15">Tai18E2 / Tucson 14021-0261.01</strain>
    </source>
</reference>
<feature type="compositionally biased region" description="Basic and acidic residues" evidence="10">
    <location>
        <begin position="494"/>
        <end position="505"/>
    </location>
</feature>
<sequence>MPLNWFLLLGTLVLISCSAVKAAAMVGRACNVTATMPGICSTSADCEPVIDGYIKSGVLTLNDVPSCGLGAWGEIFCCPTKPCCGNSTMSTMSFTTSKRAPVAKEVLTSGRVDVPTPFGTADRPAVAACKKIRQRTQQRRGNQLVIHIVGGYPVDPGVYPHMAAIGYAFDSEFRCGGSLIASRFVLTAAHCVNTDANTPAFVRLGAVNIENPDPSYQDIAVRSVKIHPQYVGHKYNDIAVLELERDVVETDNIRPACLHTESTDPPSNSKFFVAGWGVLNVTTRARSKILLRAGLELVPLEQCNTSYAEQPGYIRMLKAGVIDSLVCAIDQRLIADACKGDSGGPLIHELTAEDGMYTIMGVISSGFGCATVTPGLYTRVSSFLDFIEGIVWPNNRVPMKMISARRYFLLALLVLSTSAYLTVGDEGDPCQVRADIPGICRSSSACDNIRGYLQSGALSTSQVPSCGFGAREEIICCPTVACCATDRAHEFQFHATSSERTRLPEPKQQPQPQPQPLPEPLPEPEPLPPTTTEGKRVRESRLDENQNFFDFNKLLSTTVKPQKTHESLKMPIQSVGAWGIAPPKPQPTPTTQRSIMESQWGWENREPRIVNRPLTTPRSRHQRPQSNPNPNPNSNSNSNPNSNPNPNPKPISNSNDNNNLIHLVNDRLRQQGMQIEPAREVPMNSQTTANPTTTTTPTPMPMPTTLIDPFEPYRFRGQDRDKERQPEPWTDVSNNLDADPTPSIFNPANPETRTTTPNPNPSRVHLPEKERPAVAACEKIRSGGKPLTVHILDGERVDKGVYPHMAAIAYNSFGTATFRCGGSLIASRYVLTAAHCVNSEESTPSFVRLGALSIENPEPGYQDIDVIDVQIHPNYSGSSKYYDIAILQLADDAKESEVIRPACLYTDRTDPPANSKYYVAGWGVMNVTNRAVSKILLRAALELVPADKCNASFAEQPSANRTLRNGVIASQLCAADRNQRKDACQGDSGGPLILDIDDVDGTYAIVGVISSGFGCATRTPGLYTRVSSFLDYIEGIVWPAKRV</sequence>
<feature type="compositionally biased region" description="Low complexity" evidence="10">
    <location>
        <begin position="650"/>
        <end position="659"/>
    </location>
</feature>
<dbReference type="PROSITE" id="PS00134">
    <property type="entry name" value="TRYPSIN_HIS"/>
    <property type="match status" value="2"/>
</dbReference>
<dbReference type="GO" id="GO:0050832">
    <property type="term" value="P:defense response to fungus"/>
    <property type="evidence" value="ECO:0007669"/>
    <property type="project" value="UniProtKB-ARBA"/>
</dbReference>
<feature type="domain" description="Peptidase S1" evidence="12">
    <location>
        <begin position="148"/>
        <end position="392"/>
    </location>
</feature>
<dbReference type="Proteomes" id="UP000002282">
    <property type="component" value="Chromosome X"/>
</dbReference>
<dbReference type="InterPro" id="IPR001254">
    <property type="entry name" value="Trypsin_dom"/>
</dbReference>
<feature type="domain" description="Clip" evidence="13">
    <location>
        <begin position="29"/>
        <end position="78"/>
    </location>
</feature>
<dbReference type="PROSITE" id="PS50240">
    <property type="entry name" value="TRYPSIN_DOM"/>
    <property type="match status" value="2"/>
</dbReference>
<feature type="compositionally biased region" description="Low complexity" evidence="10">
    <location>
        <begin position="626"/>
        <end position="642"/>
    </location>
</feature>
<evidence type="ECO:0000256" key="6">
    <source>
        <dbReference type="ARBA" id="ARBA00022825"/>
    </source>
</evidence>
<dbReference type="InterPro" id="IPR043504">
    <property type="entry name" value="Peptidase_S1_PA_chymotrypsin"/>
</dbReference>
<dbReference type="InterPro" id="IPR018114">
    <property type="entry name" value="TRYPSIN_HIS"/>
</dbReference>
<dbReference type="SMR" id="B4Q2Y7"/>
<evidence type="ECO:0000256" key="11">
    <source>
        <dbReference type="SAM" id="SignalP"/>
    </source>
</evidence>
<dbReference type="InterPro" id="IPR033116">
    <property type="entry name" value="TRYPSIN_SER"/>
</dbReference>
<evidence type="ECO:0000256" key="2">
    <source>
        <dbReference type="ARBA" id="ARBA00022525"/>
    </source>
</evidence>
<evidence type="ECO:0000256" key="4">
    <source>
        <dbReference type="ARBA" id="ARBA00022729"/>
    </source>
</evidence>
<organism evidence="14 15">
    <name type="scientific">Drosophila yakuba</name>
    <name type="common">Fruit fly</name>
    <dbReference type="NCBI Taxonomy" id="7245"/>
    <lineage>
        <taxon>Eukaryota</taxon>
        <taxon>Metazoa</taxon>
        <taxon>Ecdysozoa</taxon>
        <taxon>Arthropoda</taxon>
        <taxon>Hexapoda</taxon>
        <taxon>Insecta</taxon>
        <taxon>Pterygota</taxon>
        <taxon>Neoptera</taxon>
        <taxon>Endopterygota</taxon>
        <taxon>Diptera</taxon>
        <taxon>Brachycera</taxon>
        <taxon>Muscomorpha</taxon>
        <taxon>Ephydroidea</taxon>
        <taxon>Drosophilidae</taxon>
        <taxon>Drosophila</taxon>
        <taxon>Sophophora</taxon>
    </lineage>
</organism>
<dbReference type="EMBL" id="CM000162">
    <property type="protein sequence ID" value="EDX02721.2"/>
    <property type="molecule type" value="Genomic_DNA"/>
</dbReference>
<dbReference type="SMART" id="SM00020">
    <property type="entry name" value="Tryp_SPc"/>
    <property type="match status" value="2"/>
</dbReference>
<keyword evidence="5 9" id="KW-0378">Hydrolase</keyword>
<feature type="domain" description="Clip" evidence="13">
    <location>
        <begin position="429"/>
        <end position="477"/>
    </location>
</feature>
<dbReference type="AlphaFoldDB" id="B4Q2Y7"/>
<evidence type="ECO:0000256" key="3">
    <source>
        <dbReference type="ARBA" id="ARBA00022670"/>
    </source>
</evidence>
<accession>B4Q2Y7</accession>
<feature type="domain" description="Peptidase S1" evidence="12">
    <location>
        <begin position="791"/>
        <end position="1038"/>
    </location>
</feature>
<dbReference type="SUPFAM" id="SSF50494">
    <property type="entry name" value="Trypsin-like serine proteases"/>
    <property type="match status" value="2"/>
</dbReference>
<dbReference type="PROSITE" id="PS00135">
    <property type="entry name" value="TRYPSIN_SER"/>
    <property type="match status" value="2"/>
</dbReference>
<dbReference type="HOGENOM" id="CLU_006842_0_3_1"/>
<feature type="signal peptide" evidence="11">
    <location>
        <begin position="1"/>
        <end position="22"/>
    </location>
</feature>
<comment type="subcellular location">
    <subcellularLocation>
        <location evidence="1">Secreted</location>
    </subcellularLocation>
</comment>
<dbReference type="Gene3D" id="2.40.10.10">
    <property type="entry name" value="Trypsin-like serine proteases"/>
    <property type="match status" value="2"/>
</dbReference>
<feature type="chain" id="PRO_5006459339" evidence="11">
    <location>
        <begin position="23"/>
        <end position="1043"/>
    </location>
</feature>
<dbReference type="Pfam" id="PF00089">
    <property type="entry name" value="Trypsin"/>
    <property type="match status" value="2"/>
</dbReference>
<feature type="region of interest" description="Disordered" evidence="10">
    <location>
        <begin position="718"/>
        <end position="766"/>
    </location>
</feature>
<dbReference type="PANTHER" id="PTHR24252">
    <property type="entry name" value="ACROSIN-RELATED"/>
    <property type="match status" value="1"/>
</dbReference>
<evidence type="ECO:0000259" key="12">
    <source>
        <dbReference type="PROSITE" id="PS50240"/>
    </source>
</evidence>
<feature type="region of interest" description="Disordered" evidence="10">
    <location>
        <begin position="494"/>
        <end position="537"/>
    </location>
</feature>
<dbReference type="MEROPS" id="S01.421"/>
<dbReference type="PROSITE" id="PS51888">
    <property type="entry name" value="CLIP"/>
    <property type="match status" value="2"/>
</dbReference>
<keyword evidence="6 9" id="KW-0720">Serine protease</keyword>
<dbReference type="InterPro" id="IPR009003">
    <property type="entry name" value="Peptidase_S1_PA"/>
</dbReference>
<evidence type="ECO:0000256" key="7">
    <source>
        <dbReference type="ARBA" id="ARBA00023157"/>
    </source>
</evidence>
<dbReference type="PANTHER" id="PTHR24252:SF7">
    <property type="entry name" value="HYALIN"/>
    <property type="match status" value="1"/>
</dbReference>
<evidence type="ECO:0000256" key="10">
    <source>
        <dbReference type="SAM" id="MobiDB-lite"/>
    </source>
</evidence>
<evidence type="ECO:0000256" key="5">
    <source>
        <dbReference type="ARBA" id="ARBA00022801"/>
    </source>
</evidence>
<feature type="compositionally biased region" description="Pro residues" evidence="10">
    <location>
        <begin position="507"/>
        <end position="529"/>
    </location>
</feature>
<proteinExistence type="inferred from homology"/>
<keyword evidence="15" id="KW-1185">Reference proteome</keyword>
<dbReference type="GO" id="GO:0005576">
    <property type="term" value="C:extracellular region"/>
    <property type="evidence" value="ECO:0007669"/>
    <property type="project" value="UniProtKB-SubCell"/>
</dbReference>
<dbReference type="CDD" id="cd00190">
    <property type="entry name" value="Tryp_SPc"/>
    <property type="match status" value="2"/>
</dbReference>
<keyword evidence="7" id="KW-1015">Disulfide bond</keyword>
<evidence type="ECO:0000256" key="1">
    <source>
        <dbReference type="ARBA" id="ARBA00004613"/>
    </source>
</evidence>
<dbReference type="InterPro" id="IPR001314">
    <property type="entry name" value="Peptidase_S1A"/>
</dbReference>
<reference evidence="14 15" key="1">
    <citation type="journal article" date="2007" name="Nature">
        <title>Evolution of genes and genomes on the Drosophila phylogeny.</title>
        <authorList>
            <consortium name="Drosophila 12 Genomes Consortium"/>
            <person name="Clark A.G."/>
            <person name="Eisen M.B."/>
            <person name="Smith D.R."/>
            <person name="Bergman C.M."/>
            <person name="Oliver B."/>
            <person name="Markow T.A."/>
            <person name="Kaufman T.C."/>
            <person name="Kellis M."/>
            <person name="Gelbart W."/>
            <person name="Iyer V.N."/>
            <person name="Pollard D.A."/>
            <person name="Sackton T.B."/>
            <person name="Larracuente A.M."/>
            <person name="Singh N.D."/>
            <person name="Abad J.P."/>
            <person name="Abt D.N."/>
            <person name="Adryan B."/>
            <person name="Aguade M."/>
            <person name="Akashi H."/>
            <person name="Anderson W.W."/>
            <person name="Aquadro C.F."/>
            <person name="Ardell D.H."/>
            <person name="Arguello R."/>
            <person name="Artieri C.G."/>
            <person name="Barbash D.A."/>
            <person name="Barker D."/>
            <person name="Barsanti P."/>
            <person name="Batterham P."/>
            <person name="Batzoglou S."/>
            <person name="Begun D."/>
            <person name="Bhutkar A."/>
            <person name="Blanco E."/>
            <person name="Bosak S.A."/>
            <person name="Bradley R.K."/>
            <person name="Brand A.D."/>
            <person name="Brent M.R."/>
            <person name="Brooks A.N."/>
            <person name="Brown R.H."/>
            <person name="Butlin R.K."/>
            <person name="Caggese C."/>
            <person name="Calvi B.R."/>
            <person name="Bernardo de Carvalho A."/>
            <person name="Caspi A."/>
            <person name="Castrezana S."/>
            <person name="Celniker S.E."/>
            <person name="Chang J.L."/>
            <person name="Chapple C."/>
            <person name="Chatterji S."/>
            <person name="Chinwalla A."/>
            <person name="Civetta A."/>
            <person name="Clifton S.W."/>
            <person name="Comeron J.M."/>
            <person name="Costello J.C."/>
            <person name="Coyne J.A."/>
            <person name="Daub J."/>
            <person name="David R.G."/>
            <person name="Delcher A.L."/>
            <person name="Delehaunty K."/>
            <person name="Do C.B."/>
            <person name="Ebling H."/>
            <person name="Edwards K."/>
            <person name="Eickbush T."/>
            <person name="Evans J.D."/>
            <person name="Filipski A."/>
            <person name="Findeiss S."/>
            <person name="Freyhult E."/>
            <person name="Fulton L."/>
            <person name="Fulton R."/>
            <person name="Garcia A.C."/>
            <person name="Gardiner A."/>
            <person name="Garfield D.A."/>
            <person name="Garvin B.E."/>
            <person name="Gibson G."/>
            <person name="Gilbert D."/>
            <person name="Gnerre S."/>
            <person name="Godfrey J."/>
            <person name="Good R."/>
            <person name="Gotea V."/>
            <person name="Gravely B."/>
            <person name="Greenberg A.J."/>
            <person name="Griffiths-Jones S."/>
            <person name="Gross S."/>
            <person name="Guigo R."/>
            <person name="Gustafson E.A."/>
            <person name="Haerty W."/>
            <person name="Hahn M.W."/>
            <person name="Halligan D.L."/>
            <person name="Halpern A.L."/>
            <person name="Halter G.M."/>
            <person name="Han M.V."/>
            <person name="Heger A."/>
            <person name="Hillier L."/>
            <person name="Hinrichs A.S."/>
            <person name="Holmes I."/>
            <person name="Hoskins R.A."/>
            <person name="Hubisz M.J."/>
            <person name="Hultmark D."/>
            <person name="Huntley M.A."/>
            <person name="Jaffe D.B."/>
            <person name="Jagadeeshan S."/>
            <person name="Jeck W.R."/>
            <person name="Johnson J."/>
            <person name="Jones C.D."/>
            <person name="Jordan W.C."/>
            <person name="Karpen G.H."/>
            <person name="Kataoka E."/>
            <person name="Keightley P.D."/>
            <person name="Kheradpour P."/>
            <person name="Kirkness E.F."/>
            <person name="Koerich L.B."/>
            <person name="Kristiansen K."/>
            <person name="Kudrna D."/>
            <person name="Kulathinal R.J."/>
            <person name="Kumar S."/>
            <person name="Kwok R."/>
            <person name="Lander E."/>
            <person name="Langley C.H."/>
            <person name="Lapoint R."/>
            <person name="Lazzaro B.P."/>
            <person name="Lee S.J."/>
            <person name="Levesque L."/>
            <person name="Li R."/>
            <person name="Lin C.F."/>
            <person name="Lin M.F."/>
            <person name="Lindblad-Toh K."/>
            <person name="Llopart A."/>
            <person name="Long M."/>
            <person name="Low L."/>
            <person name="Lozovsky E."/>
            <person name="Lu J."/>
            <person name="Luo M."/>
            <person name="Machado C.A."/>
            <person name="Makalowski W."/>
            <person name="Marzo M."/>
            <person name="Matsuda M."/>
            <person name="Matzkin L."/>
            <person name="McAllister B."/>
            <person name="McBride C.S."/>
            <person name="McKernan B."/>
            <person name="McKernan K."/>
            <person name="Mendez-Lago M."/>
            <person name="Minx P."/>
            <person name="Mollenhauer M.U."/>
            <person name="Montooth K."/>
            <person name="Mount S.M."/>
            <person name="Mu X."/>
            <person name="Myers E."/>
            <person name="Negre B."/>
            <person name="Newfeld S."/>
            <person name="Nielsen R."/>
            <person name="Noor M.A."/>
            <person name="O'Grady P."/>
            <person name="Pachter L."/>
            <person name="Papaceit M."/>
            <person name="Parisi M.J."/>
            <person name="Parisi M."/>
            <person name="Parts L."/>
            <person name="Pedersen J.S."/>
            <person name="Pesole G."/>
            <person name="Phillippy A.M."/>
            <person name="Ponting C.P."/>
            <person name="Pop M."/>
            <person name="Porcelli D."/>
            <person name="Powell J.R."/>
            <person name="Prohaska S."/>
            <person name="Pruitt K."/>
            <person name="Puig M."/>
            <person name="Quesneville H."/>
            <person name="Ram K.R."/>
            <person name="Rand D."/>
            <person name="Rasmussen M.D."/>
            <person name="Reed L.K."/>
            <person name="Reenan R."/>
            <person name="Reily A."/>
            <person name="Remington K.A."/>
            <person name="Rieger T.T."/>
            <person name="Ritchie M.G."/>
            <person name="Robin C."/>
            <person name="Rogers Y.H."/>
            <person name="Rohde C."/>
            <person name="Rozas J."/>
            <person name="Rubenfield M.J."/>
            <person name="Ruiz A."/>
            <person name="Russo S."/>
            <person name="Salzberg S.L."/>
            <person name="Sanchez-Gracia A."/>
            <person name="Saranga D.J."/>
            <person name="Sato H."/>
            <person name="Schaeffer S.W."/>
            <person name="Schatz M.C."/>
            <person name="Schlenke T."/>
            <person name="Schwartz R."/>
            <person name="Segarra C."/>
            <person name="Singh R.S."/>
            <person name="Sirot L."/>
            <person name="Sirota M."/>
            <person name="Sisneros N.B."/>
            <person name="Smith C.D."/>
            <person name="Smith T.F."/>
            <person name="Spieth J."/>
            <person name="Stage D.E."/>
            <person name="Stark A."/>
            <person name="Stephan W."/>
            <person name="Strausberg R.L."/>
            <person name="Strempel S."/>
            <person name="Sturgill D."/>
            <person name="Sutton G."/>
            <person name="Sutton G.G."/>
            <person name="Tao W."/>
            <person name="Teichmann S."/>
            <person name="Tobari Y.N."/>
            <person name="Tomimura Y."/>
            <person name="Tsolas J.M."/>
            <person name="Valente V.L."/>
            <person name="Venter E."/>
            <person name="Venter J.C."/>
            <person name="Vicario S."/>
            <person name="Vieira F.G."/>
            <person name="Vilella A.J."/>
            <person name="Villasante A."/>
            <person name="Walenz B."/>
            <person name="Wang J."/>
            <person name="Wasserman M."/>
            <person name="Watts T."/>
            <person name="Wilson D."/>
            <person name="Wilson R.K."/>
            <person name="Wing R.A."/>
            <person name="Wolfner M.F."/>
            <person name="Wong A."/>
            <person name="Wong G.K."/>
            <person name="Wu C.I."/>
            <person name="Wu G."/>
            <person name="Yamamoto D."/>
            <person name="Yang H.P."/>
            <person name="Yang S.P."/>
            <person name="Yorke J.A."/>
            <person name="Yoshida K."/>
            <person name="Zdobnov E."/>
            <person name="Zhang P."/>
            <person name="Zhang Y."/>
            <person name="Zimin A.V."/>
            <person name="Baldwin J."/>
            <person name="Abdouelleil A."/>
            <person name="Abdulkadir J."/>
            <person name="Abebe A."/>
            <person name="Abera B."/>
            <person name="Abreu J."/>
            <person name="Acer S.C."/>
            <person name="Aftuck L."/>
            <person name="Alexander A."/>
            <person name="An P."/>
            <person name="Anderson E."/>
            <person name="Anderson S."/>
            <person name="Arachi H."/>
            <person name="Azer M."/>
            <person name="Bachantsang P."/>
            <person name="Barry A."/>
            <person name="Bayul T."/>
            <person name="Berlin A."/>
            <person name="Bessette D."/>
            <person name="Bloom T."/>
            <person name="Blye J."/>
            <person name="Boguslavskiy L."/>
            <person name="Bonnet C."/>
            <person name="Boukhgalter B."/>
            <person name="Bourzgui I."/>
            <person name="Brown A."/>
            <person name="Cahill P."/>
            <person name="Channer S."/>
            <person name="Cheshatsang Y."/>
            <person name="Chuda L."/>
            <person name="Citroen M."/>
            <person name="Collymore A."/>
            <person name="Cooke P."/>
            <person name="Costello M."/>
            <person name="D'Aco K."/>
            <person name="Daza R."/>
            <person name="De Haan G."/>
            <person name="DeGray S."/>
            <person name="DeMaso C."/>
            <person name="Dhargay N."/>
            <person name="Dooley K."/>
            <person name="Dooley E."/>
            <person name="Doricent M."/>
            <person name="Dorje P."/>
            <person name="Dorjee K."/>
            <person name="Dupes A."/>
            <person name="Elong R."/>
            <person name="Falk J."/>
            <person name="Farina A."/>
            <person name="Faro S."/>
            <person name="Ferguson D."/>
            <person name="Fisher S."/>
            <person name="Foley C.D."/>
            <person name="Franke A."/>
            <person name="Friedrich D."/>
            <person name="Gadbois L."/>
            <person name="Gearin G."/>
            <person name="Gearin C.R."/>
            <person name="Giannoukos G."/>
            <person name="Goode T."/>
            <person name="Graham J."/>
            <person name="Grandbois E."/>
            <person name="Grewal S."/>
            <person name="Gyaltsen K."/>
            <person name="Hafez N."/>
            <person name="Hagos B."/>
            <person name="Hall J."/>
            <person name="Henson C."/>
            <person name="Hollinger A."/>
            <person name="Honan T."/>
            <person name="Huard M.D."/>
            <person name="Hughes L."/>
            <person name="Hurhula B."/>
            <person name="Husby M.E."/>
            <person name="Kamat A."/>
            <person name="Kanga B."/>
            <person name="Kashin S."/>
            <person name="Khazanovich D."/>
            <person name="Kisner P."/>
            <person name="Lance K."/>
            <person name="Lara M."/>
            <person name="Lee W."/>
            <person name="Lennon N."/>
            <person name="Letendre F."/>
            <person name="LeVine R."/>
            <person name="Lipovsky A."/>
            <person name="Liu X."/>
            <person name="Liu J."/>
            <person name="Liu S."/>
            <person name="Lokyitsang T."/>
            <person name="Lokyitsang Y."/>
            <person name="Lubonja R."/>
            <person name="Lui A."/>
            <person name="MacDonald P."/>
            <person name="Magnisalis V."/>
            <person name="Maru K."/>
            <person name="Matthews C."/>
            <person name="McCusker W."/>
            <person name="McDonough S."/>
            <person name="Mehta T."/>
            <person name="Meldrim J."/>
            <person name="Meneus L."/>
            <person name="Mihai O."/>
            <person name="Mihalev A."/>
            <person name="Mihova T."/>
            <person name="Mittelman R."/>
            <person name="Mlenga V."/>
            <person name="Montmayeur A."/>
            <person name="Mulrain L."/>
            <person name="Navidi A."/>
            <person name="Naylor J."/>
            <person name="Negash T."/>
            <person name="Nguyen T."/>
            <person name="Nguyen N."/>
            <person name="Nicol R."/>
            <person name="Norbu C."/>
            <person name="Norbu N."/>
            <person name="Novod N."/>
            <person name="O'Neill B."/>
            <person name="Osman S."/>
            <person name="Markiewicz E."/>
            <person name="Oyono O.L."/>
            <person name="Patti C."/>
            <person name="Phunkhang P."/>
            <person name="Pierre F."/>
            <person name="Priest M."/>
            <person name="Raghuraman S."/>
            <person name="Rege F."/>
            <person name="Reyes R."/>
            <person name="Rise C."/>
            <person name="Rogov P."/>
            <person name="Ross K."/>
            <person name="Ryan E."/>
            <person name="Settipalli S."/>
            <person name="Shea T."/>
            <person name="Sherpa N."/>
            <person name="Shi L."/>
            <person name="Shih D."/>
            <person name="Sparrow T."/>
            <person name="Spaulding J."/>
            <person name="Stalker J."/>
            <person name="Stange-Thomann N."/>
            <person name="Stavropoulos S."/>
            <person name="Stone C."/>
            <person name="Strader C."/>
            <person name="Tesfaye S."/>
            <person name="Thomson T."/>
            <person name="Thoulutsang Y."/>
            <person name="Thoulutsang D."/>
            <person name="Topham K."/>
            <person name="Topping I."/>
            <person name="Tsamla T."/>
            <person name="Vassiliev H."/>
            <person name="Vo A."/>
            <person name="Wangchuk T."/>
            <person name="Wangdi T."/>
            <person name="Weiand M."/>
            <person name="Wilkinson J."/>
            <person name="Wilson A."/>
            <person name="Yadav S."/>
            <person name="Young G."/>
            <person name="Yu Q."/>
            <person name="Zembek L."/>
            <person name="Zhong D."/>
            <person name="Zimmer A."/>
            <person name="Zwirko Z."/>
            <person name="Jaffe D.B."/>
            <person name="Alvarez P."/>
            <person name="Brockman W."/>
            <person name="Butler J."/>
            <person name="Chin C."/>
            <person name="Gnerre S."/>
            <person name="Grabherr M."/>
            <person name="Kleber M."/>
            <person name="Mauceli E."/>
            <person name="MacCallum I."/>
        </authorList>
    </citation>
    <scope>NUCLEOTIDE SEQUENCE [LARGE SCALE GENOMIC DNA]</scope>
    <source>
        <strain evidence="15">Tai18E2 / Tucson 14021-0261.01</strain>
    </source>
</reference>
<feature type="compositionally biased region" description="Low complexity" evidence="10">
    <location>
        <begin position="746"/>
        <end position="757"/>
    </location>
</feature>
<dbReference type="SMART" id="SM00680">
    <property type="entry name" value="CLIP"/>
    <property type="match status" value="2"/>
</dbReference>
<evidence type="ECO:0000313" key="15">
    <source>
        <dbReference type="Proteomes" id="UP000002282"/>
    </source>
</evidence>
<dbReference type="GO" id="GO:0006508">
    <property type="term" value="P:proteolysis"/>
    <property type="evidence" value="ECO:0007669"/>
    <property type="project" value="UniProtKB-KW"/>
</dbReference>
<comment type="similarity">
    <text evidence="8">Belongs to the peptidase S1 family. CLIP subfamily.</text>
</comment>
<protein>
    <submittedName>
        <fullName evidence="14">Uncharacterized protein</fullName>
    </submittedName>
</protein>
<dbReference type="PRINTS" id="PR00722">
    <property type="entry name" value="CHYMOTRYPSIN"/>
</dbReference>